<feature type="domain" description="NAD-dependent epimerase/dehydratase" evidence="2">
    <location>
        <begin position="8"/>
        <end position="224"/>
    </location>
</feature>
<feature type="domain" description="DUF1731" evidence="3">
    <location>
        <begin position="257"/>
        <end position="304"/>
    </location>
</feature>
<evidence type="ECO:0000259" key="3">
    <source>
        <dbReference type="Pfam" id="PF08338"/>
    </source>
</evidence>
<organism evidence="4">
    <name type="scientific">Fundidesulfovibrio putealis</name>
    <dbReference type="NCBI Taxonomy" id="270496"/>
    <lineage>
        <taxon>Bacteria</taxon>
        <taxon>Pseudomonadati</taxon>
        <taxon>Thermodesulfobacteriota</taxon>
        <taxon>Desulfovibrionia</taxon>
        <taxon>Desulfovibrionales</taxon>
        <taxon>Desulfovibrionaceae</taxon>
        <taxon>Fundidesulfovibrio</taxon>
    </lineage>
</organism>
<dbReference type="InterPro" id="IPR010099">
    <property type="entry name" value="SDR39U1"/>
</dbReference>
<dbReference type="Pfam" id="PF08338">
    <property type="entry name" value="DUF1731"/>
    <property type="match status" value="1"/>
</dbReference>
<evidence type="ECO:0000256" key="1">
    <source>
        <dbReference type="ARBA" id="ARBA00009353"/>
    </source>
</evidence>
<dbReference type="InterPro" id="IPR013549">
    <property type="entry name" value="DUF1731"/>
</dbReference>
<dbReference type="InterPro" id="IPR001509">
    <property type="entry name" value="Epimerase_deHydtase"/>
</dbReference>
<accession>A0A7C4AGG5</accession>
<dbReference type="EMBL" id="DSRP01000302">
    <property type="protein sequence ID" value="HGG92166.1"/>
    <property type="molecule type" value="Genomic_DNA"/>
</dbReference>
<reference evidence="4" key="1">
    <citation type="journal article" date="2020" name="mSystems">
        <title>Genome- and Community-Level Interaction Insights into Carbon Utilization and Element Cycling Functions of Hydrothermarchaeota in Hydrothermal Sediment.</title>
        <authorList>
            <person name="Zhou Z."/>
            <person name="Liu Y."/>
            <person name="Xu W."/>
            <person name="Pan J."/>
            <person name="Luo Z.H."/>
            <person name="Li M."/>
        </authorList>
    </citation>
    <scope>NUCLEOTIDE SEQUENCE [LARGE SCALE GENOMIC DNA]</scope>
    <source>
        <strain evidence="4">SpSt-413</strain>
    </source>
</reference>
<dbReference type="Pfam" id="PF01370">
    <property type="entry name" value="Epimerase"/>
    <property type="match status" value="1"/>
</dbReference>
<protein>
    <submittedName>
        <fullName evidence="4">TIGR01777 family protein</fullName>
    </submittedName>
</protein>
<dbReference type="NCBIfam" id="TIGR01777">
    <property type="entry name" value="yfcH"/>
    <property type="match status" value="1"/>
</dbReference>
<sequence>MTSTSNRIVVAGGGGFIGRALCSVLLGAGYRVSVLTRGPAREGPNGLSFVTWDGASSRGWEAQADGALALVNLAGENVAGGRWTAARRRAILESRVLAGRAMAQAVERAAQKPKVLVQASAVGYYGDTGDALVDETRPGGQGFLAEVCRQWEASSRAVEDMGVRRVVVRTGLVLGRGGGMLERVLTPFRLFLGGPLGGGRQGFSWIHLEDEVRAIRFLLEDERATGPFNLTAPGSVTNLEFCRELGRVLSRPCALPAPGALLELVLGDMGRELLLWGCRALPRRLSELGFAFTYPELGGALRALLR</sequence>
<gene>
    <name evidence="4" type="ORF">ENR59_04355</name>
</gene>
<dbReference type="PANTHER" id="PTHR11092:SF0">
    <property type="entry name" value="EPIMERASE FAMILY PROTEIN SDR39U1"/>
    <property type="match status" value="1"/>
</dbReference>
<comment type="similarity">
    <text evidence="1">Belongs to the NAD(P)-dependent epimerase/dehydratase family. SDR39U1 subfamily.</text>
</comment>
<dbReference type="AlphaFoldDB" id="A0A7C4AGG5"/>
<comment type="caution">
    <text evidence="4">The sequence shown here is derived from an EMBL/GenBank/DDBJ whole genome shotgun (WGS) entry which is preliminary data.</text>
</comment>
<dbReference type="SUPFAM" id="SSF51735">
    <property type="entry name" value="NAD(P)-binding Rossmann-fold domains"/>
    <property type="match status" value="1"/>
</dbReference>
<dbReference type="Gene3D" id="3.40.50.720">
    <property type="entry name" value="NAD(P)-binding Rossmann-like Domain"/>
    <property type="match status" value="1"/>
</dbReference>
<proteinExistence type="inferred from homology"/>
<dbReference type="PANTHER" id="PTHR11092">
    <property type="entry name" value="SUGAR NUCLEOTIDE EPIMERASE RELATED"/>
    <property type="match status" value="1"/>
</dbReference>
<evidence type="ECO:0000259" key="2">
    <source>
        <dbReference type="Pfam" id="PF01370"/>
    </source>
</evidence>
<dbReference type="InterPro" id="IPR036291">
    <property type="entry name" value="NAD(P)-bd_dom_sf"/>
</dbReference>
<name>A0A7C4AGG5_9BACT</name>
<evidence type="ECO:0000313" key="4">
    <source>
        <dbReference type="EMBL" id="HGG92166.1"/>
    </source>
</evidence>